<protein>
    <submittedName>
        <fullName evidence="3">Uncharacterized protein</fullName>
    </submittedName>
</protein>
<evidence type="ECO:0000256" key="1">
    <source>
        <dbReference type="SAM" id="MobiDB-lite"/>
    </source>
</evidence>
<dbReference type="RefSeq" id="WP_230067019.1">
    <property type="nucleotide sequence ID" value="NZ_BAABLL010000008.1"/>
</dbReference>
<feature type="compositionally biased region" description="Low complexity" evidence="1">
    <location>
        <begin position="28"/>
        <end position="44"/>
    </location>
</feature>
<reference evidence="4" key="1">
    <citation type="journal article" date="2019" name="Int. J. Syst. Evol. Microbiol.">
        <title>The Global Catalogue of Microorganisms (GCM) 10K type strain sequencing project: providing services to taxonomists for standard genome sequencing and annotation.</title>
        <authorList>
            <consortium name="The Broad Institute Genomics Platform"/>
            <consortium name="The Broad Institute Genome Sequencing Center for Infectious Disease"/>
            <person name="Wu L."/>
            <person name="Ma J."/>
        </authorList>
    </citation>
    <scope>NUCLEOTIDE SEQUENCE [LARGE SCALE GENOMIC DNA]</scope>
    <source>
        <strain evidence="4">CGMCC 1.10698</strain>
    </source>
</reference>
<feature type="transmembrane region" description="Helical" evidence="2">
    <location>
        <begin position="203"/>
        <end position="235"/>
    </location>
</feature>
<organism evidence="3 4">
    <name type="scientific">Arthrobacter cryoconiti</name>
    <dbReference type="NCBI Taxonomy" id="748907"/>
    <lineage>
        <taxon>Bacteria</taxon>
        <taxon>Bacillati</taxon>
        <taxon>Actinomycetota</taxon>
        <taxon>Actinomycetes</taxon>
        <taxon>Micrococcales</taxon>
        <taxon>Micrococcaceae</taxon>
        <taxon>Arthrobacter</taxon>
    </lineage>
</organism>
<feature type="compositionally biased region" description="Pro residues" evidence="1">
    <location>
        <begin position="45"/>
        <end position="63"/>
    </location>
</feature>
<name>A0ABV8R150_9MICC</name>
<proteinExistence type="predicted"/>
<dbReference type="EMBL" id="JBHSCQ010000017">
    <property type="protein sequence ID" value="MFC4266196.1"/>
    <property type="molecule type" value="Genomic_DNA"/>
</dbReference>
<feature type="transmembrane region" description="Helical" evidence="2">
    <location>
        <begin position="144"/>
        <end position="168"/>
    </location>
</feature>
<feature type="region of interest" description="Disordered" evidence="1">
    <location>
        <begin position="1"/>
        <end position="114"/>
    </location>
</feature>
<evidence type="ECO:0000256" key="2">
    <source>
        <dbReference type="SAM" id="Phobius"/>
    </source>
</evidence>
<feature type="compositionally biased region" description="Low complexity" evidence="1">
    <location>
        <begin position="64"/>
        <end position="100"/>
    </location>
</feature>
<evidence type="ECO:0000313" key="4">
    <source>
        <dbReference type="Proteomes" id="UP001595773"/>
    </source>
</evidence>
<feature type="compositionally biased region" description="Pro residues" evidence="1">
    <location>
        <begin position="10"/>
        <end position="27"/>
    </location>
</feature>
<accession>A0ABV8R150</accession>
<evidence type="ECO:0000313" key="3">
    <source>
        <dbReference type="EMBL" id="MFC4266196.1"/>
    </source>
</evidence>
<sequence>MSTPNERPGPDQPEPQQPGYQAPPPGYQQPGQQNPNPGYQQPGYQAPPPGYQQPGYQAPPPGYQQPGQQNPNPGYQQPGYQQPGQQNPNPGYQQPAYQQQRPAGDTSFQMPTDWPKDMRTVMPASGFSGLFKVDGLPQLLKVSYIIWLVSAGIWLVGTVFRFLFSVVFISPRGVVTSIISLALIALLLICLMKLKEGMQWARFVLSGIALLSIVLTFFGAGSGVLGVVAAVLMWLPESSAWLNSRKGAVS</sequence>
<gene>
    <name evidence="3" type="ORF">ACFOW9_11345</name>
</gene>
<keyword evidence="4" id="KW-1185">Reference proteome</keyword>
<keyword evidence="2" id="KW-0812">Transmembrane</keyword>
<keyword evidence="2" id="KW-1133">Transmembrane helix</keyword>
<feature type="transmembrane region" description="Helical" evidence="2">
    <location>
        <begin position="174"/>
        <end position="191"/>
    </location>
</feature>
<comment type="caution">
    <text evidence="3">The sequence shown here is derived from an EMBL/GenBank/DDBJ whole genome shotgun (WGS) entry which is preliminary data.</text>
</comment>
<keyword evidence="2" id="KW-0472">Membrane</keyword>
<dbReference type="Proteomes" id="UP001595773">
    <property type="component" value="Unassembled WGS sequence"/>
</dbReference>